<evidence type="ECO:0000313" key="1">
    <source>
        <dbReference type="EMBL" id="KAF2617567.1"/>
    </source>
</evidence>
<dbReference type="Proteomes" id="UP000712281">
    <property type="component" value="Unassembled WGS sequence"/>
</dbReference>
<dbReference type="EMBL" id="QGKW02000007">
    <property type="protein sequence ID" value="KAF2617567.1"/>
    <property type="molecule type" value="Genomic_DNA"/>
</dbReference>
<gene>
    <name evidence="1" type="ORF">F2Q68_00039588</name>
</gene>
<name>A0A8S9MGF2_BRACR</name>
<organism evidence="1 2">
    <name type="scientific">Brassica cretica</name>
    <name type="common">Mustard</name>
    <dbReference type="NCBI Taxonomy" id="69181"/>
    <lineage>
        <taxon>Eukaryota</taxon>
        <taxon>Viridiplantae</taxon>
        <taxon>Streptophyta</taxon>
        <taxon>Embryophyta</taxon>
        <taxon>Tracheophyta</taxon>
        <taxon>Spermatophyta</taxon>
        <taxon>Magnoliopsida</taxon>
        <taxon>eudicotyledons</taxon>
        <taxon>Gunneridae</taxon>
        <taxon>Pentapetalae</taxon>
        <taxon>rosids</taxon>
        <taxon>malvids</taxon>
        <taxon>Brassicales</taxon>
        <taxon>Brassicaceae</taxon>
        <taxon>Brassiceae</taxon>
        <taxon>Brassica</taxon>
    </lineage>
</organism>
<evidence type="ECO:0000313" key="2">
    <source>
        <dbReference type="Proteomes" id="UP000712281"/>
    </source>
</evidence>
<accession>A0A8S9MGF2</accession>
<proteinExistence type="predicted"/>
<protein>
    <submittedName>
        <fullName evidence="1">Uncharacterized protein</fullName>
    </submittedName>
</protein>
<dbReference type="AlphaFoldDB" id="A0A8S9MGF2"/>
<reference evidence="1" key="1">
    <citation type="submission" date="2019-12" db="EMBL/GenBank/DDBJ databases">
        <title>Genome sequencing and annotation of Brassica cretica.</title>
        <authorList>
            <person name="Studholme D.J."/>
            <person name="Sarris P.F."/>
        </authorList>
    </citation>
    <scope>NUCLEOTIDE SEQUENCE</scope>
    <source>
        <strain evidence="1">PFS-001/15</strain>
        <tissue evidence="1">Leaf</tissue>
    </source>
</reference>
<comment type="caution">
    <text evidence="1">The sequence shown here is derived from an EMBL/GenBank/DDBJ whole genome shotgun (WGS) entry which is preliminary data.</text>
</comment>
<sequence length="137" mass="15821">MSSEYAIPRTYRRKMSSEITPRKFVFPRKSLGNFRRNSEENKFRGNSEDNKFVGRFLGIYRGTPSSEYFDGIPMVQSSEVSTKYSSECSSGISEERGPRKIPRNFFPSEISEELAGSSLRWLSHFNSSNDECKETHH</sequence>